<evidence type="ECO:0000256" key="4">
    <source>
        <dbReference type="ARBA" id="ARBA00011988"/>
    </source>
</evidence>
<dbReference type="EMBL" id="JBHRSD010000033">
    <property type="protein sequence ID" value="MFC3034153.1"/>
    <property type="molecule type" value="Genomic_DNA"/>
</dbReference>
<evidence type="ECO:0000256" key="1">
    <source>
        <dbReference type="ARBA" id="ARBA00004515"/>
    </source>
</evidence>
<dbReference type="Pfam" id="PF06293">
    <property type="entry name" value="Kdo"/>
    <property type="match status" value="1"/>
</dbReference>
<evidence type="ECO:0000256" key="7">
    <source>
        <dbReference type="ARBA" id="ARBA00022679"/>
    </source>
</evidence>
<comment type="pathway">
    <text evidence="2 15">Bacterial outer membrane biogenesis; LPS core biosynthesis.</text>
</comment>
<keyword evidence="17" id="KW-1185">Reference proteome</keyword>
<comment type="catalytic activity">
    <reaction evidence="14 15">
        <text>an alpha-Kdo-(2-&gt;6)-lipid IVA + ATP = a 4-O-phospho-alpha-Kdo-(2-&gt;6)-lipid IVA + ADP + H(+)</text>
        <dbReference type="Rhea" id="RHEA:74271"/>
        <dbReference type="ChEBI" id="CHEBI:15378"/>
        <dbReference type="ChEBI" id="CHEBI:30616"/>
        <dbReference type="ChEBI" id="CHEBI:176428"/>
        <dbReference type="ChEBI" id="CHEBI:193140"/>
        <dbReference type="ChEBI" id="CHEBI:456216"/>
        <dbReference type="EC" id="2.7.1.166"/>
    </reaction>
</comment>
<keyword evidence="8 15" id="KW-0547">Nucleotide-binding</keyword>
<evidence type="ECO:0000256" key="14">
    <source>
        <dbReference type="ARBA" id="ARBA00034417"/>
    </source>
</evidence>
<feature type="active site" evidence="15">
    <location>
        <position position="165"/>
    </location>
</feature>
<sequence>MELRSEHSHTLILADATLDFQVEHFSAEYWRDKRAIIAEKRGRAAVYFVKSQAGTAVLRHYWRGGLIGKLLKDQYLYFGLKHTRVYREFALLCQLHQLGLAVPKPLAARVSHHGCYYRGDILTAAIAGAHSLNERLQARSLMLPELKAVAATLAQFHRAGVYHADLNINNILFSSDNRVYVIDFDRGELRQPDTRWQQQNMARLARSFNKEAGRQEVLHWSEDNWQQLQKYYQRALTA</sequence>
<evidence type="ECO:0000256" key="10">
    <source>
        <dbReference type="ARBA" id="ARBA00022840"/>
    </source>
</evidence>
<dbReference type="Proteomes" id="UP001595453">
    <property type="component" value="Unassembled WGS sequence"/>
</dbReference>
<evidence type="ECO:0000256" key="15">
    <source>
        <dbReference type="HAMAP-Rule" id="MF_00521"/>
    </source>
</evidence>
<dbReference type="SUPFAM" id="SSF56112">
    <property type="entry name" value="Protein kinase-like (PK-like)"/>
    <property type="match status" value="1"/>
</dbReference>
<accession>A0ABV7CNI8</accession>
<keyword evidence="7 15" id="KW-0808">Transferase</keyword>
<reference evidence="17" key="1">
    <citation type="journal article" date="2019" name="Int. J. Syst. Evol. Microbiol.">
        <title>The Global Catalogue of Microorganisms (GCM) 10K type strain sequencing project: providing services to taxonomists for standard genome sequencing and annotation.</title>
        <authorList>
            <consortium name="The Broad Institute Genomics Platform"/>
            <consortium name="The Broad Institute Genome Sequencing Center for Infectious Disease"/>
            <person name="Wu L."/>
            <person name="Ma J."/>
        </authorList>
    </citation>
    <scope>NUCLEOTIDE SEQUENCE [LARGE SCALE GENOMIC DNA]</scope>
    <source>
        <strain evidence="17">KCTC 42730</strain>
    </source>
</reference>
<evidence type="ECO:0000256" key="3">
    <source>
        <dbReference type="ARBA" id="ARBA00010327"/>
    </source>
</evidence>
<protein>
    <recommendedName>
        <fullName evidence="13 15">3-deoxy-D-manno-octulosonic acid kinase</fullName>
        <shortName evidence="15">Kdo kinase</shortName>
        <ecNumber evidence="4 15">2.7.1.166</ecNumber>
    </recommendedName>
</protein>
<evidence type="ECO:0000256" key="13">
    <source>
        <dbReference type="ARBA" id="ARBA00029511"/>
    </source>
</evidence>
<proteinExistence type="inferred from homology"/>
<evidence type="ECO:0000256" key="2">
    <source>
        <dbReference type="ARBA" id="ARBA00004713"/>
    </source>
</evidence>
<keyword evidence="5 15" id="KW-1003">Cell membrane</keyword>
<comment type="function">
    <text evidence="15">Catalyzes the ATP-dependent phosphorylation of the 3-deoxy-D-manno-octulosonic acid (Kdo) residue in Kdo-lipid IV(A) at the 4-OH position.</text>
</comment>
<keyword evidence="6 15" id="KW-0997">Cell inner membrane</keyword>
<evidence type="ECO:0000313" key="17">
    <source>
        <dbReference type="Proteomes" id="UP001595453"/>
    </source>
</evidence>
<evidence type="ECO:0000256" key="9">
    <source>
        <dbReference type="ARBA" id="ARBA00022777"/>
    </source>
</evidence>
<dbReference type="HAMAP" id="MF_00521">
    <property type="entry name" value="KDO_kinase"/>
    <property type="match status" value="1"/>
</dbReference>
<gene>
    <name evidence="15" type="primary">kdkA</name>
    <name evidence="16" type="ORF">ACFOEE_16730</name>
</gene>
<comment type="subcellular location">
    <subcellularLocation>
        <location evidence="1 15">Cell inner membrane</location>
        <topology evidence="1 15">Peripheral membrane protein</topology>
        <orientation evidence="1 15">Cytoplasmic side</orientation>
    </subcellularLocation>
</comment>
<keyword evidence="10 15" id="KW-0067">ATP-binding</keyword>
<dbReference type="EC" id="2.7.1.166" evidence="4 15"/>
<organism evidence="16 17">
    <name type="scientific">Pseudoalteromonas fenneropenaei</name>
    <dbReference type="NCBI Taxonomy" id="1737459"/>
    <lineage>
        <taxon>Bacteria</taxon>
        <taxon>Pseudomonadati</taxon>
        <taxon>Pseudomonadota</taxon>
        <taxon>Gammaproteobacteria</taxon>
        <taxon>Alteromonadales</taxon>
        <taxon>Pseudoalteromonadaceae</taxon>
        <taxon>Pseudoalteromonas</taxon>
    </lineage>
</organism>
<evidence type="ECO:0000256" key="6">
    <source>
        <dbReference type="ARBA" id="ARBA00022519"/>
    </source>
</evidence>
<evidence type="ECO:0000256" key="12">
    <source>
        <dbReference type="ARBA" id="ARBA00023136"/>
    </source>
</evidence>
<comment type="similarity">
    <text evidence="3 15">Belongs to the protein kinase superfamily. KdkA/RfaP family.</text>
</comment>
<name>A0ABV7CNI8_9GAMM</name>
<dbReference type="InterPro" id="IPR022826">
    <property type="entry name" value="KDO_kinase"/>
</dbReference>
<evidence type="ECO:0000256" key="5">
    <source>
        <dbReference type="ARBA" id="ARBA00022475"/>
    </source>
</evidence>
<evidence type="ECO:0000256" key="8">
    <source>
        <dbReference type="ARBA" id="ARBA00022741"/>
    </source>
</evidence>
<dbReference type="InterPro" id="IPR011009">
    <property type="entry name" value="Kinase-like_dom_sf"/>
</dbReference>
<dbReference type="RefSeq" id="WP_377126907.1">
    <property type="nucleotide sequence ID" value="NZ_JBHRSD010000033.1"/>
</dbReference>
<dbReference type="Gene3D" id="1.10.510.10">
    <property type="entry name" value="Transferase(Phosphotransferase) domain 1"/>
    <property type="match status" value="1"/>
</dbReference>
<dbReference type="NCBIfam" id="NF002475">
    <property type="entry name" value="PRK01723.1"/>
    <property type="match status" value="1"/>
</dbReference>
<keyword evidence="11 15" id="KW-0448">Lipopolysaccharide biosynthesis</keyword>
<evidence type="ECO:0000313" key="16">
    <source>
        <dbReference type="EMBL" id="MFC3034153.1"/>
    </source>
</evidence>
<dbReference type="GO" id="GO:0016301">
    <property type="term" value="F:kinase activity"/>
    <property type="evidence" value="ECO:0007669"/>
    <property type="project" value="UniProtKB-KW"/>
</dbReference>
<keyword evidence="9 15" id="KW-0418">Kinase</keyword>
<comment type="caution">
    <text evidence="16">The sequence shown here is derived from an EMBL/GenBank/DDBJ whole genome shotgun (WGS) entry which is preliminary data.</text>
</comment>
<evidence type="ECO:0000256" key="11">
    <source>
        <dbReference type="ARBA" id="ARBA00022985"/>
    </source>
</evidence>
<keyword evidence="12 15" id="KW-0472">Membrane</keyword>